<feature type="region of interest" description="Disordered" evidence="1">
    <location>
        <begin position="1"/>
        <end position="43"/>
    </location>
</feature>
<comment type="caution">
    <text evidence="2">The sequence shown here is derived from an EMBL/GenBank/DDBJ whole genome shotgun (WGS) entry which is preliminary data.</text>
</comment>
<keyword evidence="3" id="KW-1185">Reference proteome</keyword>
<dbReference type="AlphaFoldDB" id="A0AAN9AFB5"/>
<evidence type="ECO:0000256" key="1">
    <source>
        <dbReference type="SAM" id="MobiDB-lite"/>
    </source>
</evidence>
<feature type="compositionally biased region" description="Polar residues" evidence="1">
    <location>
        <begin position="1"/>
        <end position="10"/>
    </location>
</feature>
<evidence type="ECO:0000313" key="2">
    <source>
        <dbReference type="EMBL" id="KAK7085150.1"/>
    </source>
</evidence>
<dbReference type="Proteomes" id="UP001381693">
    <property type="component" value="Unassembled WGS sequence"/>
</dbReference>
<evidence type="ECO:0000313" key="3">
    <source>
        <dbReference type="Proteomes" id="UP001381693"/>
    </source>
</evidence>
<accession>A0AAN9AFB5</accession>
<gene>
    <name evidence="2" type="ORF">SK128_000595</name>
</gene>
<reference evidence="2 3" key="1">
    <citation type="submission" date="2023-11" db="EMBL/GenBank/DDBJ databases">
        <title>Halocaridina rubra genome assembly.</title>
        <authorList>
            <person name="Smith C."/>
        </authorList>
    </citation>
    <scope>NUCLEOTIDE SEQUENCE [LARGE SCALE GENOMIC DNA]</scope>
    <source>
        <strain evidence="2">EP-1</strain>
        <tissue evidence="2">Whole</tissue>
    </source>
</reference>
<dbReference type="EMBL" id="JAXCGZ010001894">
    <property type="protein sequence ID" value="KAK7085150.1"/>
    <property type="molecule type" value="Genomic_DNA"/>
</dbReference>
<proteinExistence type="predicted"/>
<name>A0AAN9AFB5_HALRR</name>
<sequence>MITSTSTHMYSSYPDHVEQPHRHHPPPQAAPASQPGITVSPNVHSPQRHIVVSCRDVWKAMVVNTMARSLECTVLGLGLHCKKSLCVKQT</sequence>
<protein>
    <submittedName>
        <fullName evidence="2">Uncharacterized protein</fullName>
    </submittedName>
</protein>
<organism evidence="2 3">
    <name type="scientific">Halocaridina rubra</name>
    <name type="common">Hawaiian red shrimp</name>
    <dbReference type="NCBI Taxonomy" id="373956"/>
    <lineage>
        <taxon>Eukaryota</taxon>
        <taxon>Metazoa</taxon>
        <taxon>Ecdysozoa</taxon>
        <taxon>Arthropoda</taxon>
        <taxon>Crustacea</taxon>
        <taxon>Multicrustacea</taxon>
        <taxon>Malacostraca</taxon>
        <taxon>Eumalacostraca</taxon>
        <taxon>Eucarida</taxon>
        <taxon>Decapoda</taxon>
        <taxon>Pleocyemata</taxon>
        <taxon>Caridea</taxon>
        <taxon>Atyoidea</taxon>
        <taxon>Atyidae</taxon>
        <taxon>Halocaridina</taxon>
    </lineage>
</organism>